<comment type="caution">
    <text evidence="8">The sequence shown here is derived from an EMBL/GenBank/DDBJ whole genome shotgun (WGS) entry which is preliminary data.</text>
</comment>
<evidence type="ECO:0000256" key="4">
    <source>
        <dbReference type="ARBA" id="ARBA00022989"/>
    </source>
</evidence>
<evidence type="ECO:0000313" key="9">
    <source>
        <dbReference type="Proteomes" id="UP001597463"/>
    </source>
</evidence>
<sequence>MQTTNNLLDSSEQAIRGEEAIDLLDLLVTLAEHWKLLILGPIVVGLGAFAASFALPKTYVSTSTLTVERPGSALSAPVVASMVLSADVLQKVAPAAGLDSDLTAEEIRKRLSKRISATVGKQDKLLTLATQARSPEAAQKLNTTLLETLYPLTQPKGLEKKQLEIQLTGEKKRFAEASTLELQTAALLASGKPVSEATSRLYGELLAANSARQRTISELEMRLEGLTSGDVVQQPTLPEQEIKPKKPMIAIGAAVFTGFVLLVFVFVRQAMRNAQESSPEQAEKIARIRRALPFGA</sequence>
<organism evidence="8 9">
    <name type="scientific">Comamonas terrae</name>
    <dbReference type="NCBI Taxonomy" id="673548"/>
    <lineage>
        <taxon>Bacteria</taxon>
        <taxon>Pseudomonadati</taxon>
        <taxon>Pseudomonadota</taxon>
        <taxon>Betaproteobacteria</taxon>
        <taxon>Burkholderiales</taxon>
        <taxon>Comamonadaceae</taxon>
        <taxon>Comamonas</taxon>
    </lineage>
</organism>
<keyword evidence="4 6" id="KW-1133">Transmembrane helix</keyword>
<feature type="transmembrane region" description="Helical" evidence="6">
    <location>
        <begin position="36"/>
        <end position="55"/>
    </location>
</feature>
<reference evidence="9" key="1">
    <citation type="journal article" date="2019" name="Int. J. Syst. Evol. Microbiol.">
        <title>The Global Catalogue of Microorganisms (GCM) 10K type strain sequencing project: providing services to taxonomists for standard genome sequencing and annotation.</title>
        <authorList>
            <consortium name="The Broad Institute Genomics Platform"/>
            <consortium name="The Broad Institute Genome Sequencing Center for Infectious Disease"/>
            <person name="Wu L."/>
            <person name="Ma J."/>
        </authorList>
    </citation>
    <scope>NUCLEOTIDE SEQUENCE [LARGE SCALE GENOMIC DNA]</scope>
    <source>
        <strain evidence="9">TISTR 1906</strain>
    </source>
</reference>
<keyword evidence="2" id="KW-1003">Cell membrane</keyword>
<protein>
    <submittedName>
        <fullName evidence="8">Wzz/FepE/Etk N-terminal domain-containing protein</fullName>
    </submittedName>
</protein>
<dbReference type="InterPro" id="IPR003856">
    <property type="entry name" value="LPS_length_determ_N"/>
</dbReference>
<name>A0ABW5UPX4_9BURK</name>
<dbReference type="PANTHER" id="PTHR32309:SF31">
    <property type="entry name" value="CAPSULAR EXOPOLYSACCHARIDE FAMILY"/>
    <property type="match status" value="1"/>
</dbReference>
<keyword evidence="3 6" id="KW-0812">Transmembrane</keyword>
<dbReference type="RefSeq" id="WP_066475588.1">
    <property type="nucleotide sequence ID" value="NZ_BCNT01000005.1"/>
</dbReference>
<evidence type="ECO:0000256" key="2">
    <source>
        <dbReference type="ARBA" id="ARBA00022475"/>
    </source>
</evidence>
<evidence type="ECO:0000256" key="3">
    <source>
        <dbReference type="ARBA" id="ARBA00022692"/>
    </source>
</evidence>
<gene>
    <name evidence="8" type="ORF">ACFSW6_12665</name>
</gene>
<comment type="subcellular location">
    <subcellularLocation>
        <location evidence="1">Cell membrane</location>
        <topology evidence="1">Multi-pass membrane protein</topology>
    </subcellularLocation>
</comment>
<evidence type="ECO:0000256" key="6">
    <source>
        <dbReference type="SAM" id="Phobius"/>
    </source>
</evidence>
<evidence type="ECO:0000256" key="5">
    <source>
        <dbReference type="ARBA" id="ARBA00023136"/>
    </source>
</evidence>
<keyword evidence="9" id="KW-1185">Reference proteome</keyword>
<feature type="domain" description="Polysaccharide chain length determinant N-terminal" evidence="7">
    <location>
        <begin position="20"/>
        <end position="90"/>
    </location>
</feature>
<accession>A0ABW5UPX4</accession>
<proteinExistence type="predicted"/>
<evidence type="ECO:0000259" key="7">
    <source>
        <dbReference type="Pfam" id="PF02706"/>
    </source>
</evidence>
<feature type="transmembrane region" description="Helical" evidence="6">
    <location>
        <begin position="248"/>
        <end position="267"/>
    </location>
</feature>
<dbReference type="Pfam" id="PF02706">
    <property type="entry name" value="Wzz"/>
    <property type="match status" value="1"/>
</dbReference>
<evidence type="ECO:0000256" key="1">
    <source>
        <dbReference type="ARBA" id="ARBA00004651"/>
    </source>
</evidence>
<dbReference type="EMBL" id="JBHUMV010000005">
    <property type="protein sequence ID" value="MFD2754944.1"/>
    <property type="molecule type" value="Genomic_DNA"/>
</dbReference>
<dbReference type="Proteomes" id="UP001597463">
    <property type="component" value="Unassembled WGS sequence"/>
</dbReference>
<keyword evidence="5 6" id="KW-0472">Membrane</keyword>
<dbReference type="InterPro" id="IPR050445">
    <property type="entry name" value="Bact_polysacc_biosynth/exp"/>
</dbReference>
<evidence type="ECO:0000313" key="8">
    <source>
        <dbReference type="EMBL" id="MFD2754944.1"/>
    </source>
</evidence>
<dbReference type="PANTHER" id="PTHR32309">
    <property type="entry name" value="TYROSINE-PROTEIN KINASE"/>
    <property type="match status" value="1"/>
</dbReference>